<organism evidence="4 5">
    <name type="scientific">Staphylococcus lugdunensis</name>
    <dbReference type="NCBI Taxonomy" id="28035"/>
    <lineage>
        <taxon>Bacteria</taxon>
        <taxon>Bacillati</taxon>
        <taxon>Bacillota</taxon>
        <taxon>Bacilli</taxon>
        <taxon>Bacillales</taxon>
        <taxon>Staphylococcaceae</taxon>
        <taxon>Staphylococcus</taxon>
    </lineage>
</organism>
<feature type="domain" description="Enoyl reductase (ER)" evidence="3">
    <location>
        <begin position="15"/>
        <end position="333"/>
    </location>
</feature>
<comment type="caution">
    <text evidence="4">The sequence shown here is derived from an EMBL/GenBank/DDBJ whole genome shotgun (WGS) entry which is preliminary data.</text>
</comment>
<protein>
    <recommendedName>
        <fullName evidence="2">Zinc-type alcohol dehydrogenase-like protein</fullName>
    </recommendedName>
</protein>
<comment type="similarity">
    <text evidence="1 2">Belongs to the zinc-containing alcohol dehydrogenase family. Quinone oxidoreductase subfamily.</text>
</comment>
<dbReference type="InterPro" id="IPR050700">
    <property type="entry name" value="YIM1/Zinc_Alcohol_DH_Fams"/>
</dbReference>
<dbReference type="SUPFAM" id="SSF51735">
    <property type="entry name" value="NAD(P)-binding Rossmann-fold domains"/>
    <property type="match status" value="1"/>
</dbReference>
<keyword evidence="2" id="KW-0862">Zinc</keyword>
<dbReference type="SMART" id="SM00829">
    <property type="entry name" value="PKS_ER"/>
    <property type="match status" value="1"/>
</dbReference>
<dbReference type="NCBIfam" id="TIGR02817">
    <property type="entry name" value="adh_fam_1"/>
    <property type="match status" value="1"/>
</dbReference>
<evidence type="ECO:0000313" key="4">
    <source>
        <dbReference type="EMBL" id="TBW73233.1"/>
    </source>
</evidence>
<dbReference type="InterPro" id="IPR036291">
    <property type="entry name" value="NAD(P)-bd_dom_sf"/>
</dbReference>
<dbReference type="Pfam" id="PF08240">
    <property type="entry name" value="ADH_N"/>
    <property type="match status" value="1"/>
</dbReference>
<proteinExistence type="inferred from homology"/>
<dbReference type="InterPro" id="IPR011032">
    <property type="entry name" value="GroES-like_sf"/>
</dbReference>
<name>A0A4Q9WDN1_STALU</name>
<dbReference type="GO" id="GO:0016491">
    <property type="term" value="F:oxidoreductase activity"/>
    <property type="evidence" value="ECO:0007669"/>
    <property type="project" value="UniProtKB-KW"/>
</dbReference>
<dbReference type="Proteomes" id="UP000293637">
    <property type="component" value="Unassembled WGS sequence"/>
</dbReference>
<keyword evidence="2" id="KW-0479">Metal-binding</keyword>
<dbReference type="PANTHER" id="PTHR11695">
    <property type="entry name" value="ALCOHOL DEHYDROGENASE RELATED"/>
    <property type="match status" value="1"/>
</dbReference>
<evidence type="ECO:0000259" key="3">
    <source>
        <dbReference type="SMART" id="SM00829"/>
    </source>
</evidence>
<dbReference type="SUPFAM" id="SSF50129">
    <property type="entry name" value="GroES-like"/>
    <property type="match status" value="1"/>
</dbReference>
<dbReference type="CDD" id="cd08252">
    <property type="entry name" value="AL_MDR"/>
    <property type="match status" value="1"/>
</dbReference>
<dbReference type="GeneID" id="58091525"/>
<dbReference type="InterPro" id="IPR014182">
    <property type="entry name" value="ADH_Zn_typ-1"/>
</dbReference>
<evidence type="ECO:0000313" key="5">
    <source>
        <dbReference type="Proteomes" id="UP000293637"/>
    </source>
</evidence>
<dbReference type="AlphaFoldDB" id="A0A4Q9WDN1"/>
<dbReference type="InterPro" id="IPR013154">
    <property type="entry name" value="ADH-like_N"/>
</dbReference>
<gene>
    <name evidence="4" type="ORF">EQ812_00095</name>
</gene>
<dbReference type="Gene3D" id="3.90.180.10">
    <property type="entry name" value="Medium-chain alcohol dehydrogenases, catalytic domain"/>
    <property type="match status" value="1"/>
</dbReference>
<dbReference type="InterPro" id="IPR013149">
    <property type="entry name" value="ADH-like_C"/>
</dbReference>
<sequence>MKAIIANRPFELSEGNFFYETDINMPVLNAHDVLVKVEAISVNPVDGKTRIRPINGQQRILGYDAVGKVEAVGQSVSMFDIGDVVFYAGTSSRPGANAEYHAVDERLIAKTPKNISAQASASLPLTAITASEVLFDVFNIATDPELNQHKTILIINGAGGVGSIATQIAKAYGLKVITTASRPESIQWSLKMGADIVLNHHDDLVQQLHSEHGEFVDFIFCTYDTDMYYNTMIELVKPLGKIATIVAFKEKQDLNALKPKSLTLTHEFMFARPVFNTDDMIKHQEYLKDVAKKIEAGIYQPTTTKVIEGLSAEHLYDAHQIIESNQMIGKLVIKL</sequence>
<dbReference type="PANTHER" id="PTHR11695:SF294">
    <property type="entry name" value="RETICULON-4-INTERACTING PROTEIN 1, MITOCHONDRIAL"/>
    <property type="match status" value="1"/>
</dbReference>
<accession>A0A4Q9WDN1</accession>
<dbReference type="RefSeq" id="WP_002492264.1">
    <property type="nucleotide sequence ID" value="NZ_AP021848.1"/>
</dbReference>
<dbReference type="InterPro" id="IPR020843">
    <property type="entry name" value="ER"/>
</dbReference>
<dbReference type="Gene3D" id="3.40.50.720">
    <property type="entry name" value="NAD(P)-binding Rossmann-like Domain"/>
    <property type="match status" value="1"/>
</dbReference>
<dbReference type="GO" id="GO:0008270">
    <property type="term" value="F:zinc ion binding"/>
    <property type="evidence" value="ECO:0007669"/>
    <property type="project" value="InterPro"/>
</dbReference>
<reference evidence="4 5" key="1">
    <citation type="journal article" date="2019" name="Sci. Transl. Med.">
        <title>Quorum sensing between bacterial species on the skin protects against epidermal injury in atopic dermatitis.</title>
        <authorList>
            <person name="Williams M.R."/>
        </authorList>
    </citation>
    <scope>NUCLEOTIDE SEQUENCE [LARGE SCALE GENOMIC DNA]</scope>
    <source>
        <strain evidence="4 5">E7</strain>
    </source>
</reference>
<dbReference type="Pfam" id="PF00107">
    <property type="entry name" value="ADH_zinc_N"/>
    <property type="match status" value="1"/>
</dbReference>
<evidence type="ECO:0000256" key="1">
    <source>
        <dbReference type="ARBA" id="ARBA00010371"/>
    </source>
</evidence>
<dbReference type="EMBL" id="SCHB01000001">
    <property type="protein sequence ID" value="TBW73233.1"/>
    <property type="molecule type" value="Genomic_DNA"/>
</dbReference>
<keyword evidence="2" id="KW-0560">Oxidoreductase</keyword>
<evidence type="ECO:0000256" key="2">
    <source>
        <dbReference type="RuleBase" id="RU364000"/>
    </source>
</evidence>